<comment type="similarity">
    <text evidence="3">Belongs to the MHC class I family.</text>
</comment>
<evidence type="ECO:0000313" key="9">
    <source>
        <dbReference type="Proteomes" id="UP001230051"/>
    </source>
</evidence>
<organism evidence="8 9">
    <name type="scientific">Acipenser oxyrinchus oxyrinchus</name>
    <dbReference type="NCBI Taxonomy" id="40147"/>
    <lineage>
        <taxon>Eukaryota</taxon>
        <taxon>Metazoa</taxon>
        <taxon>Chordata</taxon>
        <taxon>Craniata</taxon>
        <taxon>Vertebrata</taxon>
        <taxon>Euteleostomi</taxon>
        <taxon>Actinopterygii</taxon>
        <taxon>Chondrostei</taxon>
        <taxon>Acipenseriformes</taxon>
        <taxon>Acipenseridae</taxon>
        <taxon>Acipenser</taxon>
    </lineage>
</organism>
<dbReference type="PANTHER" id="PTHR16675:SF235">
    <property type="entry name" value="SHKT DOMAIN-CONTAINING PROTEIN"/>
    <property type="match status" value="1"/>
</dbReference>
<evidence type="ECO:0000256" key="4">
    <source>
        <dbReference type="SAM" id="MobiDB-lite"/>
    </source>
</evidence>
<dbReference type="InterPro" id="IPR011161">
    <property type="entry name" value="MHC_I-like_Ag-recog"/>
</dbReference>
<dbReference type="AlphaFoldDB" id="A0AAD8CR00"/>
<dbReference type="SMART" id="SM00407">
    <property type="entry name" value="IGc1"/>
    <property type="match status" value="1"/>
</dbReference>
<dbReference type="InterPro" id="IPR001039">
    <property type="entry name" value="MHC_I_a_a1/a2"/>
</dbReference>
<feature type="transmembrane region" description="Helical" evidence="5">
    <location>
        <begin position="297"/>
        <end position="324"/>
    </location>
</feature>
<feature type="chain" id="PRO_5042021951" evidence="6">
    <location>
        <begin position="19"/>
        <end position="372"/>
    </location>
</feature>
<feature type="signal peptide" evidence="6">
    <location>
        <begin position="1"/>
        <end position="18"/>
    </location>
</feature>
<evidence type="ECO:0000256" key="1">
    <source>
        <dbReference type="ARBA" id="ARBA00023180"/>
    </source>
</evidence>
<protein>
    <submittedName>
        <fullName evidence="8">Major histocompatibility complex class I-related gene protein-like</fullName>
    </submittedName>
</protein>
<dbReference type="GO" id="GO:0006955">
    <property type="term" value="P:immune response"/>
    <property type="evidence" value="ECO:0007669"/>
    <property type="project" value="TreeGrafter"/>
</dbReference>
<dbReference type="SUPFAM" id="SSF54452">
    <property type="entry name" value="MHC antigen-recognition domain"/>
    <property type="match status" value="1"/>
</dbReference>
<evidence type="ECO:0000256" key="2">
    <source>
        <dbReference type="ARBA" id="ARBA00023319"/>
    </source>
</evidence>
<dbReference type="SUPFAM" id="SSF48726">
    <property type="entry name" value="Immunoglobulin"/>
    <property type="match status" value="1"/>
</dbReference>
<dbReference type="InterPro" id="IPR037055">
    <property type="entry name" value="MHC_I-like_Ag-recog_sf"/>
</dbReference>
<keyword evidence="1" id="KW-0325">Glycoprotein</keyword>
<sequence length="372" mass="42506">MIRMTVLGILCWVHAAAAGTHSLHFFGVATSEGAGFPEYVTVDIVDDVHISYYDSTMEKPSLRTNWMNKTKGREFREKLTWYILYSQETLKWSLRNTVEHFNHTGVHIYQRTGGCELHDDGTRRSYSSHTYDGKDFISFDVETMTWIAAVPQAVFYKHQREADKAWQQISFNFYRQECFQLLEWYLQYEMETLQRKVRPAVTLIQRKARESAGTDVICHVTGFYPREVEVNWIRDGEALLEEGVWSGEVLPNEDRTYQLRKILTVSPEDQKKHSYSCQVDHASLDEKMDVKWVPEAALTMGFVAAGVLAALGLIIAVIIGALIWKKRASGARSPDYTPAQTKERSDASSNSSNSTNGDRCDSIAEKLMTQTE</sequence>
<dbReference type="GO" id="GO:0005615">
    <property type="term" value="C:extracellular space"/>
    <property type="evidence" value="ECO:0007669"/>
    <property type="project" value="TreeGrafter"/>
</dbReference>
<keyword evidence="5" id="KW-0472">Membrane</keyword>
<dbReference type="Proteomes" id="UP001230051">
    <property type="component" value="Unassembled WGS sequence"/>
</dbReference>
<keyword evidence="2" id="KW-0393">Immunoglobulin domain</keyword>
<dbReference type="Gene3D" id="3.30.500.10">
    <property type="entry name" value="MHC class I-like antigen recognition-like"/>
    <property type="match status" value="1"/>
</dbReference>
<accession>A0AAD8CR00</accession>
<evidence type="ECO:0000313" key="8">
    <source>
        <dbReference type="EMBL" id="KAK1156072.1"/>
    </source>
</evidence>
<dbReference type="Pfam" id="PF07654">
    <property type="entry name" value="C1-set"/>
    <property type="match status" value="1"/>
</dbReference>
<reference evidence="8" key="1">
    <citation type="submission" date="2022-02" db="EMBL/GenBank/DDBJ databases">
        <title>Atlantic sturgeon de novo genome assembly.</title>
        <authorList>
            <person name="Stock M."/>
            <person name="Klopp C."/>
            <person name="Guiguen Y."/>
            <person name="Cabau C."/>
            <person name="Parinello H."/>
            <person name="Santidrian Yebra-Pimentel E."/>
            <person name="Kuhl H."/>
            <person name="Dirks R.P."/>
            <person name="Guessner J."/>
            <person name="Wuertz S."/>
            <person name="Du K."/>
            <person name="Schartl M."/>
        </authorList>
    </citation>
    <scope>NUCLEOTIDE SEQUENCE</scope>
    <source>
        <strain evidence="8">STURGEONOMICS-FGT-2020</strain>
        <tissue evidence="8">Whole blood</tissue>
    </source>
</reference>
<name>A0AAD8CR00_ACIOX</name>
<dbReference type="Pfam" id="PF00129">
    <property type="entry name" value="MHC_I"/>
    <property type="match status" value="1"/>
</dbReference>
<keyword evidence="6" id="KW-0732">Signal</keyword>
<dbReference type="InterPro" id="IPR050208">
    <property type="entry name" value="MHC_class-I_related"/>
</dbReference>
<dbReference type="InterPro" id="IPR011162">
    <property type="entry name" value="MHC_I/II-like_Ag-recog"/>
</dbReference>
<feature type="region of interest" description="Disordered" evidence="4">
    <location>
        <begin position="331"/>
        <end position="372"/>
    </location>
</feature>
<keyword evidence="9" id="KW-1185">Reference proteome</keyword>
<dbReference type="GO" id="GO:0009897">
    <property type="term" value="C:external side of plasma membrane"/>
    <property type="evidence" value="ECO:0007669"/>
    <property type="project" value="TreeGrafter"/>
</dbReference>
<dbReference type="PRINTS" id="PR01638">
    <property type="entry name" value="MHCCLASSI"/>
</dbReference>
<evidence type="ECO:0000256" key="3">
    <source>
        <dbReference type="RuleBase" id="RU004439"/>
    </source>
</evidence>
<dbReference type="InterPro" id="IPR036179">
    <property type="entry name" value="Ig-like_dom_sf"/>
</dbReference>
<evidence type="ECO:0000256" key="6">
    <source>
        <dbReference type="SAM" id="SignalP"/>
    </source>
</evidence>
<keyword evidence="5" id="KW-1133">Transmembrane helix</keyword>
<dbReference type="PANTHER" id="PTHR16675">
    <property type="entry name" value="MHC CLASS I-RELATED"/>
    <property type="match status" value="1"/>
</dbReference>
<dbReference type="InterPro" id="IPR003597">
    <property type="entry name" value="Ig_C1-set"/>
</dbReference>
<evidence type="ECO:0000256" key="5">
    <source>
        <dbReference type="SAM" id="Phobius"/>
    </source>
</evidence>
<comment type="caution">
    <text evidence="8">The sequence shown here is derived from an EMBL/GenBank/DDBJ whole genome shotgun (WGS) entry which is preliminary data.</text>
</comment>
<proteinExistence type="inferred from homology"/>
<dbReference type="EMBL" id="JAGXEW010000028">
    <property type="protein sequence ID" value="KAK1156072.1"/>
    <property type="molecule type" value="Genomic_DNA"/>
</dbReference>
<dbReference type="InterPro" id="IPR003006">
    <property type="entry name" value="Ig/MHC_CS"/>
</dbReference>
<gene>
    <name evidence="8" type="primary">Mr1</name>
    <name evidence="8" type="ORF">AOXY_G26166</name>
</gene>
<evidence type="ECO:0000259" key="7">
    <source>
        <dbReference type="PROSITE" id="PS50835"/>
    </source>
</evidence>
<feature type="domain" description="Ig-like" evidence="7">
    <location>
        <begin position="199"/>
        <end position="291"/>
    </location>
</feature>
<keyword evidence="5" id="KW-0812">Transmembrane</keyword>
<dbReference type="PROSITE" id="PS00290">
    <property type="entry name" value="IG_MHC"/>
    <property type="match status" value="1"/>
</dbReference>
<dbReference type="Gene3D" id="2.60.40.10">
    <property type="entry name" value="Immunoglobulins"/>
    <property type="match status" value="1"/>
</dbReference>
<dbReference type="PROSITE" id="PS50835">
    <property type="entry name" value="IG_LIKE"/>
    <property type="match status" value="1"/>
</dbReference>
<dbReference type="InterPro" id="IPR013783">
    <property type="entry name" value="Ig-like_fold"/>
</dbReference>
<dbReference type="InterPro" id="IPR007110">
    <property type="entry name" value="Ig-like_dom"/>
</dbReference>